<name>K5X705_AGABU</name>
<dbReference type="OMA" id="PVYFPAW"/>
<dbReference type="InParanoid" id="K5X705"/>
<evidence type="ECO:0000313" key="2">
    <source>
        <dbReference type="Proteomes" id="UP000008493"/>
    </source>
</evidence>
<dbReference type="GeneID" id="18824293"/>
<gene>
    <name evidence="1" type="ORF">AGABI1DRAFT_114349</name>
</gene>
<dbReference type="KEGG" id="abp:AGABI1DRAFT114349"/>
<protein>
    <submittedName>
        <fullName evidence="1">Uncharacterized protein</fullName>
    </submittedName>
</protein>
<dbReference type="AlphaFoldDB" id="K5X705"/>
<sequence>MICAGKRLAKTPWRRAFSAQSVQSAPRNPYSIRNLRAYPFEIPPGYAQHMLAPFAAFLMRKKFIESILCWAFPNFGFTPLKPVRLQPVYFPAWILDVELQGQVSIKGIDRQASAQIQHAYVPGSDYKVLSSANLAPAHPNLTKSVPFSKGLLRQHGVDIACIPYNISPFSILDIAGDLSNAEATIEPNFHLIPSTLKSNLFAAYPILIPLYLAQYEVETKSGTRLHTMILEACNTAGNIWSEGFTDGSEVMEQAFMGVRSAMGQRPQTNQEVVNMLFDKPFVEKARFSLEPHQVLGESIRKYIEGAINLPGAATTLAAASVRYLDQLAKDRRIREFTQEERDPVIQWLKLGSEVAKVERMRESLSQAGNVIVKGPGVKQQNQQQFVDDAINTLNDKFLVLQANRLKIKPRWAKTSETQGGESSRGD</sequence>
<proteinExistence type="predicted"/>
<keyword evidence="2" id="KW-1185">Reference proteome</keyword>
<dbReference type="eggNOG" id="ENOG502QYGZ">
    <property type="taxonomic scope" value="Eukaryota"/>
</dbReference>
<evidence type="ECO:0000313" key="1">
    <source>
        <dbReference type="EMBL" id="EKM78747.1"/>
    </source>
</evidence>
<reference evidence="2" key="1">
    <citation type="journal article" date="2012" name="Proc. Natl. Acad. Sci. U.S.A.">
        <title>Genome sequence of the button mushroom Agaricus bisporus reveals mechanisms governing adaptation to a humic-rich ecological niche.</title>
        <authorList>
            <person name="Morin E."/>
            <person name="Kohler A."/>
            <person name="Baker A.R."/>
            <person name="Foulongne-Oriol M."/>
            <person name="Lombard V."/>
            <person name="Nagy L.G."/>
            <person name="Ohm R.A."/>
            <person name="Patyshakuliyeva A."/>
            <person name="Brun A."/>
            <person name="Aerts A.L."/>
            <person name="Bailey A.M."/>
            <person name="Billette C."/>
            <person name="Coutinho P.M."/>
            <person name="Deakin G."/>
            <person name="Doddapaneni H."/>
            <person name="Floudas D."/>
            <person name="Grimwood J."/>
            <person name="Hilden K."/>
            <person name="Kuees U."/>
            <person name="LaButti K.M."/>
            <person name="Lapidus A."/>
            <person name="Lindquist E.A."/>
            <person name="Lucas S.M."/>
            <person name="Murat C."/>
            <person name="Riley R.W."/>
            <person name="Salamov A.A."/>
            <person name="Schmutz J."/>
            <person name="Subramanian V."/>
            <person name="Woesten H.A.B."/>
            <person name="Xu J."/>
            <person name="Eastwood D.C."/>
            <person name="Foster G.D."/>
            <person name="Sonnenberg A.S."/>
            <person name="Cullen D."/>
            <person name="de Vries R.P."/>
            <person name="Lundell T."/>
            <person name="Hibbett D.S."/>
            <person name="Henrissat B."/>
            <person name="Burton K.S."/>
            <person name="Kerrigan R.W."/>
            <person name="Challen M.P."/>
            <person name="Grigoriev I.V."/>
            <person name="Martin F."/>
        </authorList>
    </citation>
    <scope>NUCLEOTIDE SEQUENCE [LARGE SCALE GENOMIC DNA]</scope>
    <source>
        <strain evidence="2">JB137-S8 / ATCC MYA-4627 / FGSC 10392</strain>
    </source>
</reference>
<dbReference type="OrthoDB" id="2349883at2759"/>
<accession>K5X705</accession>
<dbReference type="Proteomes" id="UP000008493">
    <property type="component" value="Unassembled WGS sequence"/>
</dbReference>
<dbReference type="RefSeq" id="XP_007330558.1">
    <property type="nucleotide sequence ID" value="XM_007330496.1"/>
</dbReference>
<dbReference type="HOGENOM" id="CLU_655626_0_0_1"/>
<organism evidence="1 2">
    <name type="scientific">Agaricus bisporus var. burnettii (strain JB137-S8 / ATCC MYA-4627 / FGSC 10392)</name>
    <name type="common">White button mushroom</name>
    <dbReference type="NCBI Taxonomy" id="597362"/>
    <lineage>
        <taxon>Eukaryota</taxon>
        <taxon>Fungi</taxon>
        <taxon>Dikarya</taxon>
        <taxon>Basidiomycota</taxon>
        <taxon>Agaricomycotina</taxon>
        <taxon>Agaricomycetes</taxon>
        <taxon>Agaricomycetidae</taxon>
        <taxon>Agaricales</taxon>
        <taxon>Agaricineae</taxon>
        <taxon>Agaricaceae</taxon>
        <taxon>Agaricus</taxon>
    </lineage>
</organism>
<dbReference type="EMBL" id="JH971391">
    <property type="protein sequence ID" value="EKM78747.1"/>
    <property type="molecule type" value="Genomic_DNA"/>
</dbReference>